<sequence length="178" mass="21300">MKLFAAILLFTFSFFTSEENKEKIIWTETRQLTWDDFRGAPELGANFVASTNSGMSFSFSYTEKNGKRTMEHNISCNFYPEQSWFKPGKVSEYILKHEQTHFDISELHARILRKRIAEAKFSKNIKEEIGALYHTTEQERQKLQNQYDLESDHSKNKEKEYYWRQKIANQLNAYDRWK</sequence>
<dbReference type="Pfam" id="PF06037">
    <property type="entry name" value="DUF922"/>
    <property type="match status" value="1"/>
</dbReference>
<evidence type="ECO:0000313" key="2">
    <source>
        <dbReference type="EMBL" id="RFN57720.1"/>
    </source>
</evidence>
<name>A0A3E1Q6G8_9FLAO</name>
<evidence type="ECO:0000313" key="3">
    <source>
        <dbReference type="Proteomes" id="UP000261082"/>
    </source>
</evidence>
<organism evidence="2 3">
    <name type="scientific">Marixanthomonas ophiurae</name>
    <dbReference type="NCBI Taxonomy" id="387659"/>
    <lineage>
        <taxon>Bacteria</taxon>
        <taxon>Pseudomonadati</taxon>
        <taxon>Bacteroidota</taxon>
        <taxon>Flavobacteriia</taxon>
        <taxon>Flavobacteriales</taxon>
        <taxon>Flavobacteriaceae</taxon>
        <taxon>Marixanthomonas</taxon>
    </lineage>
</organism>
<dbReference type="OrthoDB" id="5431540at2"/>
<dbReference type="EMBL" id="QVID01000002">
    <property type="protein sequence ID" value="RFN57720.1"/>
    <property type="molecule type" value="Genomic_DNA"/>
</dbReference>
<accession>A0A3E1Q6G8</accession>
<dbReference type="RefSeq" id="WP_117159669.1">
    <property type="nucleotide sequence ID" value="NZ_QVID01000002.1"/>
</dbReference>
<evidence type="ECO:0000256" key="1">
    <source>
        <dbReference type="SAM" id="Coils"/>
    </source>
</evidence>
<reference evidence="2 3" key="1">
    <citation type="journal article" date="2007" name="Int. J. Syst. Evol. Microbiol.">
        <title>Marixanthomonas ophiurae gen. nov., sp. nov., a marine bacterium of the family Flavobacteriaceae isolated from a deep-sea brittle star.</title>
        <authorList>
            <person name="Romanenko L.A."/>
            <person name="Uchino M."/>
            <person name="Frolova G.M."/>
            <person name="Mikhailov V.V."/>
        </authorList>
    </citation>
    <scope>NUCLEOTIDE SEQUENCE [LARGE SCALE GENOMIC DNA]</scope>
    <source>
        <strain evidence="2 3">KMM 3046</strain>
    </source>
</reference>
<comment type="caution">
    <text evidence="2">The sequence shown here is derived from an EMBL/GenBank/DDBJ whole genome shotgun (WGS) entry which is preliminary data.</text>
</comment>
<protein>
    <submittedName>
        <fullName evidence="2">DUF922 domain-containing protein</fullName>
    </submittedName>
</protein>
<dbReference type="Proteomes" id="UP000261082">
    <property type="component" value="Unassembled WGS sequence"/>
</dbReference>
<keyword evidence="1" id="KW-0175">Coiled coil</keyword>
<dbReference type="InterPro" id="IPR010321">
    <property type="entry name" value="DUF922"/>
</dbReference>
<proteinExistence type="predicted"/>
<gene>
    <name evidence="2" type="ORF">DZ858_10750</name>
</gene>
<feature type="coiled-coil region" evidence="1">
    <location>
        <begin position="126"/>
        <end position="160"/>
    </location>
</feature>
<dbReference type="AlphaFoldDB" id="A0A3E1Q6G8"/>
<keyword evidence="3" id="KW-1185">Reference proteome</keyword>